<protein>
    <recommendedName>
        <fullName evidence="8">MgtC/SapB/SrpB/YhiD N-terminal domain-containing protein</fullName>
    </recommendedName>
</protein>
<feature type="domain" description="MgtC/SapB/SrpB/YhiD N-terminal" evidence="8">
    <location>
        <begin position="17"/>
        <end position="147"/>
    </location>
</feature>
<dbReference type="AlphaFoldDB" id="A0A7J0BR77"/>
<dbReference type="GO" id="GO:0005886">
    <property type="term" value="C:plasma membrane"/>
    <property type="evidence" value="ECO:0007669"/>
    <property type="project" value="UniProtKB-SubCell"/>
</dbReference>
<sequence>MPEALLHQIQLDNLLRLLLAGILGGCIGYERERRGQAAGFRTNILVAVGACLMMQLSLYMEDLYRHLSSDTVVRLDPGRIASYAIASIGFVGGGAIIKGKGSVRGLTTAAGLWLVTGIGLAVGAGLVLPATMATAIIMFVLFLLPAVIRRIPPRNILVVLTVVFRQEGTPQGKRHEELVGMINESKAFVSHTVGLEVDTCAAVTTYRFRLMGRENAGWVDLYEKLRTLDGVCRVAFEESPIP</sequence>
<keyword evidence="4 7" id="KW-0812">Transmembrane</keyword>
<keyword evidence="5 7" id="KW-1133">Transmembrane helix</keyword>
<gene>
    <name evidence="9" type="ORF">DSM19430T_03660</name>
</gene>
<keyword evidence="6 7" id="KW-0472">Membrane</keyword>
<feature type="transmembrane region" description="Helical" evidence="7">
    <location>
        <begin position="42"/>
        <end position="60"/>
    </location>
</feature>
<dbReference type="EMBL" id="BLVP01000001">
    <property type="protein sequence ID" value="GFM35682.1"/>
    <property type="molecule type" value="Genomic_DNA"/>
</dbReference>
<evidence type="ECO:0000313" key="9">
    <source>
        <dbReference type="EMBL" id="GFM35682.1"/>
    </source>
</evidence>
<evidence type="ECO:0000256" key="5">
    <source>
        <dbReference type="ARBA" id="ARBA00022989"/>
    </source>
</evidence>
<dbReference type="PANTHER" id="PTHR33778:SF1">
    <property type="entry name" value="MAGNESIUM TRANSPORTER YHID-RELATED"/>
    <property type="match status" value="1"/>
</dbReference>
<accession>A0A7J0BR77</accession>
<organism evidence="9 10">
    <name type="scientific">Desulfovibrio psychrotolerans</name>
    <dbReference type="NCBI Taxonomy" id="415242"/>
    <lineage>
        <taxon>Bacteria</taxon>
        <taxon>Pseudomonadati</taxon>
        <taxon>Thermodesulfobacteriota</taxon>
        <taxon>Desulfovibrionia</taxon>
        <taxon>Desulfovibrionales</taxon>
        <taxon>Desulfovibrionaceae</taxon>
        <taxon>Desulfovibrio</taxon>
    </lineage>
</organism>
<proteinExistence type="inferred from homology"/>
<feature type="transmembrane region" description="Helical" evidence="7">
    <location>
        <begin position="80"/>
        <end position="97"/>
    </location>
</feature>
<comment type="subcellular location">
    <subcellularLocation>
        <location evidence="1">Cell membrane</location>
        <topology evidence="1">Multi-pass membrane protein</topology>
    </subcellularLocation>
</comment>
<feature type="transmembrane region" description="Helical" evidence="7">
    <location>
        <begin position="109"/>
        <end position="126"/>
    </location>
</feature>
<evidence type="ECO:0000256" key="7">
    <source>
        <dbReference type="SAM" id="Phobius"/>
    </source>
</evidence>
<dbReference type="PANTHER" id="PTHR33778">
    <property type="entry name" value="PROTEIN MGTC"/>
    <property type="match status" value="1"/>
</dbReference>
<dbReference type="Proteomes" id="UP000503820">
    <property type="component" value="Unassembled WGS sequence"/>
</dbReference>
<evidence type="ECO:0000256" key="2">
    <source>
        <dbReference type="ARBA" id="ARBA00009298"/>
    </source>
</evidence>
<dbReference type="Pfam" id="PF02308">
    <property type="entry name" value="MgtC"/>
    <property type="match status" value="1"/>
</dbReference>
<evidence type="ECO:0000256" key="6">
    <source>
        <dbReference type="ARBA" id="ARBA00023136"/>
    </source>
</evidence>
<evidence type="ECO:0000313" key="10">
    <source>
        <dbReference type="Proteomes" id="UP000503820"/>
    </source>
</evidence>
<feature type="transmembrane region" description="Helical" evidence="7">
    <location>
        <begin position="132"/>
        <end position="148"/>
    </location>
</feature>
<dbReference type="RefSeq" id="WP_174408373.1">
    <property type="nucleotide sequence ID" value="NZ_BLVP01000001.1"/>
</dbReference>
<evidence type="ECO:0000256" key="4">
    <source>
        <dbReference type="ARBA" id="ARBA00022692"/>
    </source>
</evidence>
<keyword evidence="10" id="KW-1185">Reference proteome</keyword>
<evidence type="ECO:0000259" key="8">
    <source>
        <dbReference type="Pfam" id="PF02308"/>
    </source>
</evidence>
<name>A0A7J0BR77_9BACT</name>
<comment type="caution">
    <text evidence="9">The sequence shown here is derived from an EMBL/GenBank/DDBJ whole genome shotgun (WGS) entry which is preliminary data.</text>
</comment>
<dbReference type="InterPro" id="IPR003416">
    <property type="entry name" value="MgtC/SapB/SrpB/YhiD_fam"/>
</dbReference>
<reference evidence="9 10" key="1">
    <citation type="submission" date="2020-05" db="EMBL/GenBank/DDBJ databases">
        <title>Draft genome sequence of Desulfovibrio psychrotolerans JS1T.</title>
        <authorList>
            <person name="Ueno A."/>
            <person name="Tamazawa S."/>
            <person name="Tamamura S."/>
            <person name="Murakami T."/>
            <person name="Kiyama T."/>
            <person name="Inomata H."/>
            <person name="Amano Y."/>
            <person name="Miyakawa K."/>
            <person name="Tamaki H."/>
            <person name="Naganuma T."/>
            <person name="Kaneko K."/>
        </authorList>
    </citation>
    <scope>NUCLEOTIDE SEQUENCE [LARGE SCALE GENOMIC DNA]</scope>
    <source>
        <strain evidence="9 10">JS1</strain>
    </source>
</reference>
<dbReference type="InterPro" id="IPR049177">
    <property type="entry name" value="MgtC_SapB_SrpB_YhiD_N"/>
</dbReference>
<evidence type="ECO:0000256" key="3">
    <source>
        <dbReference type="ARBA" id="ARBA00022475"/>
    </source>
</evidence>
<evidence type="ECO:0000256" key="1">
    <source>
        <dbReference type="ARBA" id="ARBA00004651"/>
    </source>
</evidence>
<keyword evidence="3" id="KW-1003">Cell membrane</keyword>
<comment type="similarity">
    <text evidence="2">Belongs to the MgtC/SapB family.</text>
</comment>
<dbReference type="PRINTS" id="PR01837">
    <property type="entry name" value="MGTCSAPBPROT"/>
</dbReference>